<keyword evidence="8 12" id="KW-0915">Sodium</keyword>
<keyword evidence="6 12" id="KW-0812">Transmembrane</keyword>
<reference evidence="17 18" key="1">
    <citation type="submission" date="2018-09" db="EMBL/GenBank/DDBJ databases">
        <title>Streptomyces sp. nov. DS1-2, an endophytic actinomycete isolated from roots of Dendrobium scabrilingue.</title>
        <authorList>
            <person name="Kuncharoen N."/>
            <person name="Kudo T."/>
            <person name="Ohkuma M."/>
            <person name="Yuki M."/>
            <person name="Tanasupawat S."/>
        </authorList>
    </citation>
    <scope>NUCLEOTIDE SEQUENCE [LARGE SCALE GENOMIC DNA]</scope>
    <source>
        <strain evidence="15 18">AZ1-7</strain>
        <strain evidence="16 17">DS1-2</strain>
    </source>
</reference>
<dbReference type="GO" id="GO:0015385">
    <property type="term" value="F:sodium:proton antiporter activity"/>
    <property type="evidence" value="ECO:0007669"/>
    <property type="project" value="UniProtKB-UniRule"/>
</dbReference>
<dbReference type="InterPro" id="IPR023171">
    <property type="entry name" value="Na/H_antiporter_dom_sf"/>
</dbReference>
<dbReference type="Proteomes" id="UP000275024">
    <property type="component" value="Unassembled WGS sequence"/>
</dbReference>
<keyword evidence="17" id="KW-1185">Reference proteome</keyword>
<feature type="transmembrane region" description="Helical" evidence="12">
    <location>
        <begin position="86"/>
        <end position="108"/>
    </location>
</feature>
<feature type="transmembrane region" description="Helical" evidence="12">
    <location>
        <begin position="249"/>
        <end position="266"/>
    </location>
</feature>
<feature type="region of interest" description="Disordered" evidence="13">
    <location>
        <begin position="1"/>
        <end position="70"/>
    </location>
</feature>
<dbReference type="AlphaFoldDB" id="A0A3A9WKZ5"/>
<dbReference type="Pfam" id="PF06965">
    <property type="entry name" value="Na_H_antiport_1"/>
    <property type="match status" value="1"/>
</dbReference>
<keyword evidence="9 12" id="KW-0406">Ion transport</keyword>
<evidence type="ECO:0000313" key="17">
    <source>
        <dbReference type="Proteomes" id="UP000268652"/>
    </source>
</evidence>
<keyword evidence="7 12" id="KW-1133">Transmembrane helix</keyword>
<keyword evidence="11 12" id="KW-0739">Sodium transport</keyword>
<dbReference type="NCBIfam" id="TIGR00773">
    <property type="entry name" value="NhaA"/>
    <property type="match status" value="1"/>
</dbReference>
<dbReference type="PANTHER" id="PTHR30341:SF0">
    <property type="entry name" value="NA(+)_H(+) ANTIPORTER NHAA"/>
    <property type="match status" value="1"/>
</dbReference>
<evidence type="ECO:0000256" key="11">
    <source>
        <dbReference type="ARBA" id="ARBA00023201"/>
    </source>
</evidence>
<comment type="catalytic activity">
    <reaction evidence="12">
        <text>Na(+)(in) + 2 H(+)(out) = Na(+)(out) + 2 H(+)(in)</text>
        <dbReference type="Rhea" id="RHEA:29251"/>
        <dbReference type="ChEBI" id="CHEBI:15378"/>
        <dbReference type="ChEBI" id="CHEBI:29101"/>
    </reaction>
</comment>
<feature type="transmembrane region" description="Helical" evidence="12">
    <location>
        <begin position="128"/>
        <end position="146"/>
    </location>
</feature>
<feature type="transmembrane region" description="Helical" evidence="12">
    <location>
        <begin position="193"/>
        <end position="212"/>
    </location>
</feature>
<evidence type="ECO:0000256" key="12">
    <source>
        <dbReference type="HAMAP-Rule" id="MF_01844"/>
    </source>
</evidence>
<keyword evidence="5 12" id="KW-1003">Cell membrane</keyword>
<protein>
    <recommendedName>
        <fullName evidence="12">Na(+)/H(+) antiporter NhaA</fullName>
    </recommendedName>
    <alternativeName>
        <fullName evidence="12">Sodium/proton antiporter NhaA</fullName>
    </alternativeName>
</protein>
<feature type="transmembrane region" description="Helical" evidence="12">
    <location>
        <begin position="424"/>
        <end position="447"/>
    </location>
</feature>
<feature type="transmembrane region" description="Helical" evidence="12">
    <location>
        <begin position="224"/>
        <end position="243"/>
    </location>
</feature>
<feature type="compositionally biased region" description="Polar residues" evidence="13">
    <location>
        <begin position="55"/>
        <end position="66"/>
    </location>
</feature>
<evidence type="ECO:0000256" key="9">
    <source>
        <dbReference type="ARBA" id="ARBA00023065"/>
    </source>
</evidence>
<evidence type="ECO:0000256" key="5">
    <source>
        <dbReference type="ARBA" id="ARBA00022475"/>
    </source>
</evidence>
<dbReference type="Proteomes" id="UP000268652">
    <property type="component" value="Unassembled WGS sequence"/>
</dbReference>
<feature type="domain" description="Thioredoxin" evidence="14">
    <location>
        <begin position="498"/>
        <end position="673"/>
    </location>
</feature>
<dbReference type="PANTHER" id="PTHR30341">
    <property type="entry name" value="SODIUM ION/PROTON ANTIPORTER NHAA-RELATED"/>
    <property type="match status" value="1"/>
</dbReference>
<feature type="transmembrane region" description="Helical" evidence="12">
    <location>
        <begin position="459"/>
        <end position="477"/>
    </location>
</feature>
<feature type="transmembrane region" description="Helical" evidence="12">
    <location>
        <begin position="389"/>
        <end position="412"/>
    </location>
</feature>
<evidence type="ECO:0000256" key="3">
    <source>
        <dbReference type="ARBA" id="ARBA00022448"/>
    </source>
</evidence>
<dbReference type="InterPro" id="IPR004670">
    <property type="entry name" value="NhaA"/>
</dbReference>
<evidence type="ECO:0000256" key="10">
    <source>
        <dbReference type="ARBA" id="ARBA00023136"/>
    </source>
</evidence>
<keyword evidence="3 12" id="KW-0813">Transport</keyword>
<feature type="transmembrane region" description="Helical" evidence="12">
    <location>
        <begin position="166"/>
        <end position="187"/>
    </location>
</feature>
<proteinExistence type="inferred from homology"/>
<keyword evidence="4 12" id="KW-0050">Antiport</keyword>
<dbReference type="InterPro" id="IPR013766">
    <property type="entry name" value="Thioredoxin_domain"/>
</dbReference>
<accession>A0A3A9WKZ5</accession>
<evidence type="ECO:0000256" key="4">
    <source>
        <dbReference type="ARBA" id="ARBA00022449"/>
    </source>
</evidence>
<comment type="subcellular location">
    <subcellularLocation>
        <location evidence="1">Cell inner membrane</location>
        <topology evidence="1">Multi-pass membrane protein</topology>
    </subcellularLocation>
    <subcellularLocation>
        <location evidence="12">Cell membrane</location>
        <topology evidence="12">Multi-pass membrane protein</topology>
    </subcellularLocation>
</comment>
<comment type="similarity">
    <text evidence="2">In the N-terminal section; belongs to the NhaA Na(+)/H(+) (TC 2.A.33) antiporter family.</text>
</comment>
<evidence type="ECO:0000256" key="7">
    <source>
        <dbReference type="ARBA" id="ARBA00022989"/>
    </source>
</evidence>
<evidence type="ECO:0000256" key="6">
    <source>
        <dbReference type="ARBA" id="ARBA00022692"/>
    </source>
</evidence>
<dbReference type="EMBL" id="RBDX01000011">
    <property type="protein sequence ID" value="RKN08416.1"/>
    <property type="molecule type" value="Genomic_DNA"/>
</dbReference>
<dbReference type="InterPro" id="IPR012336">
    <property type="entry name" value="Thioredoxin-like_fold"/>
</dbReference>
<comment type="function">
    <text evidence="12">Na(+)/H(+) antiporter that extrudes sodium in exchange for external protons.</text>
</comment>
<evidence type="ECO:0000313" key="15">
    <source>
        <dbReference type="EMBL" id="RKN08416.1"/>
    </source>
</evidence>
<dbReference type="GO" id="GO:0005886">
    <property type="term" value="C:plasma membrane"/>
    <property type="evidence" value="ECO:0007669"/>
    <property type="project" value="UniProtKB-SubCell"/>
</dbReference>
<dbReference type="SUPFAM" id="SSF52833">
    <property type="entry name" value="Thioredoxin-like"/>
    <property type="match status" value="1"/>
</dbReference>
<comment type="caution">
    <text evidence="15">The sequence shown here is derived from an EMBL/GenBank/DDBJ whole genome shotgun (WGS) entry which is preliminary data.</text>
</comment>
<organism evidence="15 18">
    <name type="scientific">Streptomyces radicis</name>
    <dbReference type="NCBI Taxonomy" id="1750517"/>
    <lineage>
        <taxon>Bacteria</taxon>
        <taxon>Bacillati</taxon>
        <taxon>Actinomycetota</taxon>
        <taxon>Actinomycetes</taxon>
        <taxon>Kitasatosporales</taxon>
        <taxon>Streptomycetaceae</taxon>
        <taxon>Streptomyces</taxon>
    </lineage>
</organism>
<evidence type="ECO:0000256" key="8">
    <source>
        <dbReference type="ARBA" id="ARBA00023053"/>
    </source>
</evidence>
<dbReference type="OrthoDB" id="117402at2"/>
<feature type="compositionally biased region" description="Basic residues" evidence="13">
    <location>
        <begin position="1"/>
        <end position="14"/>
    </location>
</feature>
<dbReference type="Gene3D" id="3.40.30.10">
    <property type="entry name" value="Glutaredoxin"/>
    <property type="match status" value="1"/>
</dbReference>
<sequence>MASPVRRRSLRCRARSVITARRPPAGPPGRRPGGPRRVRPGERAGRGQNCRVTEPGTSPPYSGQTTDEQETRTPLRLFLRTETGGAVVLLAAAVAALVWINAAPSSYATVWHTELSIRLGAWDVALDLREWVNSGLMTLFFFVVGLETRREFDMGELRERRRVVPLLAAGLSGMLLPVAVFLVINAGGDSAGGWGAAMSTDTAFALGILALFRSRFPEGLRTFLLTVTVVDDFAALGVIAFVYSEDFDLLALLIGFGVFALILALRAAGLRRGAAYAVLGIAAWVAFLESGVDPIVVGLVMGLLTFAYPAARGDLERATDLFRLFREQPTAEYERSVRSGLASALSPNDRLQRLFHPWSSYVIVPLFALANTGVELGGDRLGEAFTSPVTLGILLGFVIGKPLGIAGASWLTARLSGGRLRPPVGWGSTLASGTMAAAGFTVSLLIATKALSGTRLEEAKIGILSSVVGAAALAWLVSRGLRLLPRRARVEALLGRAELITDLAPGVDAGRDHVRGPAEALVTLVEYGDFECPYCGQAEPVVRRLLAEVGELRYVWRHLPLHDVHPNARLAAEAAEAAAEQDAFWRMHDLLLDHQGALRMPDLIGYAEEIGLDVDRFRDHLQRRRGSTRVAEDIESADLSGVSGTPTFFVNGRRHHGSYDIDSLTEAVRAAKARAGLAR</sequence>
<dbReference type="PROSITE" id="PS51352">
    <property type="entry name" value="THIOREDOXIN_2"/>
    <property type="match status" value="1"/>
</dbReference>
<evidence type="ECO:0000256" key="2">
    <source>
        <dbReference type="ARBA" id="ARBA00007006"/>
    </source>
</evidence>
<evidence type="ECO:0000256" key="1">
    <source>
        <dbReference type="ARBA" id="ARBA00004429"/>
    </source>
</evidence>
<evidence type="ECO:0000259" key="14">
    <source>
        <dbReference type="PROSITE" id="PS51352"/>
    </source>
</evidence>
<evidence type="ECO:0000256" key="13">
    <source>
        <dbReference type="SAM" id="MobiDB-lite"/>
    </source>
</evidence>
<dbReference type="InterPro" id="IPR036249">
    <property type="entry name" value="Thioredoxin-like_sf"/>
</dbReference>
<dbReference type="HAMAP" id="MF_01844">
    <property type="entry name" value="NhaA"/>
    <property type="match status" value="1"/>
</dbReference>
<name>A0A3A9WKZ5_9ACTN</name>
<dbReference type="GO" id="GO:0006885">
    <property type="term" value="P:regulation of pH"/>
    <property type="evidence" value="ECO:0007669"/>
    <property type="project" value="UniProtKB-UniRule"/>
</dbReference>
<evidence type="ECO:0000313" key="16">
    <source>
        <dbReference type="EMBL" id="RKN21549.1"/>
    </source>
</evidence>
<dbReference type="EMBL" id="RBDY01000011">
    <property type="protein sequence ID" value="RKN21549.1"/>
    <property type="molecule type" value="Genomic_DNA"/>
</dbReference>
<feature type="transmembrane region" description="Helical" evidence="12">
    <location>
        <begin position="273"/>
        <end position="288"/>
    </location>
</feature>
<gene>
    <name evidence="12 15" type="primary">nhaA</name>
    <name evidence="16" type="ORF">D7318_16400</name>
    <name evidence="15" type="ORF">D7319_16040</name>
</gene>
<evidence type="ECO:0000313" key="18">
    <source>
        <dbReference type="Proteomes" id="UP000275024"/>
    </source>
</evidence>
<comment type="similarity">
    <text evidence="12">Belongs to the NhaA Na(+)/H(+) (TC 2.A.33) antiporter family.</text>
</comment>
<dbReference type="Gene3D" id="1.20.1530.10">
    <property type="entry name" value="Na+/H+ antiporter like domain"/>
    <property type="match status" value="1"/>
</dbReference>
<dbReference type="Pfam" id="PF13462">
    <property type="entry name" value="Thioredoxin_4"/>
    <property type="match status" value="1"/>
</dbReference>
<keyword evidence="10 12" id="KW-0472">Membrane</keyword>